<evidence type="ECO:0000313" key="2">
    <source>
        <dbReference type="Proteomes" id="UP000265520"/>
    </source>
</evidence>
<dbReference type="EMBL" id="LXQA010669058">
    <property type="protein sequence ID" value="MCI65078.1"/>
    <property type="molecule type" value="Genomic_DNA"/>
</dbReference>
<evidence type="ECO:0000313" key="1">
    <source>
        <dbReference type="EMBL" id="MCI65078.1"/>
    </source>
</evidence>
<sequence length="32" mass="3443">ADDVALLILLHAIVAVTATDVVPYGETSWYLL</sequence>
<comment type="caution">
    <text evidence="1">The sequence shown here is derived from an EMBL/GenBank/DDBJ whole genome shotgun (WGS) entry which is preliminary data.</text>
</comment>
<feature type="non-terminal residue" evidence="1">
    <location>
        <position position="1"/>
    </location>
</feature>
<accession>A0A392TW10</accession>
<dbReference type="AlphaFoldDB" id="A0A392TW10"/>
<organism evidence="1 2">
    <name type="scientific">Trifolium medium</name>
    <dbReference type="NCBI Taxonomy" id="97028"/>
    <lineage>
        <taxon>Eukaryota</taxon>
        <taxon>Viridiplantae</taxon>
        <taxon>Streptophyta</taxon>
        <taxon>Embryophyta</taxon>
        <taxon>Tracheophyta</taxon>
        <taxon>Spermatophyta</taxon>
        <taxon>Magnoliopsida</taxon>
        <taxon>eudicotyledons</taxon>
        <taxon>Gunneridae</taxon>
        <taxon>Pentapetalae</taxon>
        <taxon>rosids</taxon>
        <taxon>fabids</taxon>
        <taxon>Fabales</taxon>
        <taxon>Fabaceae</taxon>
        <taxon>Papilionoideae</taxon>
        <taxon>50 kb inversion clade</taxon>
        <taxon>NPAAA clade</taxon>
        <taxon>Hologalegina</taxon>
        <taxon>IRL clade</taxon>
        <taxon>Trifolieae</taxon>
        <taxon>Trifolium</taxon>
    </lineage>
</organism>
<proteinExistence type="predicted"/>
<protein>
    <submittedName>
        <fullName evidence="1">Uncharacterized protein</fullName>
    </submittedName>
</protein>
<dbReference type="Proteomes" id="UP000265520">
    <property type="component" value="Unassembled WGS sequence"/>
</dbReference>
<name>A0A392TW10_9FABA</name>
<reference evidence="1 2" key="1">
    <citation type="journal article" date="2018" name="Front. Plant Sci.">
        <title>Red Clover (Trifolium pratense) and Zigzag Clover (T. medium) - A Picture of Genomic Similarities and Differences.</title>
        <authorList>
            <person name="Dluhosova J."/>
            <person name="Istvanek J."/>
            <person name="Nedelnik J."/>
            <person name="Repkova J."/>
        </authorList>
    </citation>
    <scope>NUCLEOTIDE SEQUENCE [LARGE SCALE GENOMIC DNA]</scope>
    <source>
        <strain evidence="2">cv. 10/8</strain>
        <tissue evidence="1">Leaf</tissue>
    </source>
</reference>
<keyword evidence="2" id="KW-1185">Reference proteome</keyword>